<keyword evidence="9" id="KW-1185">Reference proteome</keyword>
<evidence type="ECO:0000256" key="5">
    <source>
        <dbReference type="ARBA" id="ARBA00023209"/>
    </source>
</evidence>
<dbReference type="GO" id="GO:0008444">
    <property type="term" value="F:CDP-diacylglycerol-glycerol-3-phosphate 3-phosphatidyltransferase activity"/>
    <property type="evidence" value="ECO:0007669"/>
    <property type="project" value="UniProtKB-EC"/>
</dbReference>
<proteinExistence type="inferred from homology"/>
<keyword evidence="1 7" id="KW-0444">Lipid biosynthesis</keyword>
<comment type="subcellular location">
    <subcellularLocation>
        <location evidence="7">Mitochondrion</location>
    </subcellularLocation>
</comment>
<evidence type="ECO:0000256" key="7">
    <source>
        <dbReference type="RuleBase" id="RU365024"/>
    </source>
</evidence>
<keyword evidence="3" id="KW-0677">Repeat</keyword>
<keyword evidence="2 7" id="KW-0808">Transferase</keyword>
<organism evidence="8 9">
    <name type="scientific">Coemansia biformis</name>
    <dbReference type="NCBI Taxonomy" id="1286918"/>
    <lineage>
        <taxon>Eukaryota</taxon>
        <taxon>Fungi</taxon>
        <taxon>Fungi incertae sedis</taxon>
        <taxon>Zoopagomycota</taxon>
        <taxon>Kickxellomycotina</taxon>
        <taxon>Kickxellomycetes</taxon>
        <taxon>Kickxellales</taxon>
        <taxon>Kickxellaceae</taxon>
        <taxon>Coemansia</taxon>
    </lineage>
</organism>
<comment type="caution">
    <text evidence="8">The sequence shown here is derived from an EMBL/GenBank/DDBJ whole genome shotgun (WGS) entry which is preliminary data.</text>
</comment>
<dbReference type="EC" id="2.7.8.5" evidence="7"/>
<dbReference type="EMBL" id="JANBOI010002740">
    <property type="protein sequence ID" value="KAJ1720089.1"/>
    <property type="molecule type" value="Genomic_DNA"/>
</dbReference>
<evidence type="ECO:0000256" key="3">
    <source>
        <dbReference type="ARBA" id="ARBA00022737"/>
    </source>
</evidence>
<keyword evidence="7" id="KW-0067">ATP-binding</keyword>
<keyword evidence="4 7" id="KW-0443">Lipid metabolism</keyword>
<sequence>MRRAGLRVLRRDAAPRVAPTFAAAAPRQTLQTGKLSPGAHSAHQVFASLAQERPVFPIRQPVCVLREPQEFYRELLRGIAQAEQRICLSSLYLGSQETELVAALDKALSRNTSLQVHVLLDCLRGTRADGAGASSATLLAPLVAAHGQERVRVSLYHTPALSG</sequence>
<keyword evidence="7" id="KW-0547">Nucleotide-binding</keyword>
<keyword evidence="7" id="KW-0496">Mitochondrion</keyword>
<evidence type="ECO:0000313" key="8">
    <source>
        <dbReference type="EMBL" id="KAJ1720089.1"/>
    </source>
</evidence>
<evidence type="ECO:0000256" key="6">
    <source>
        <dbReference type="ARBA" id="ARBA00023264"/>
    </source>
</evidence>
<dbReference type="InterPro" id="IPR016270">
    <property type="entry name" value="PGS1"/>
</dbReference>
<evidence type="ECO:0000256" key="1">
    <source>
        <dbReference type="ARBA" id="ARBA00022516"/>
    </source>
</evidence>
<reference evidence="8" key="1">
    <citation type="submission" date="2022-07" db="EMBL/GenBank/DDBJ databases">
        <title>Phylogenomic reconstructions and comparative analyses of Kickxellomycotina fungi.</title>
        <authorList>
            <person name="Reynolds N.K."/>
            <person name="Stajich J.E."/>
            <person name="Barry K."/>
            <person name="Grigoriev I.V."/>
            <person name="Crous P."/>
            <person name="Smith M.E."/>
        </authorList>
    </citation>
    <scope>NUCLEOTIDE SEQUENCE</scope>
    <source>
        <strain evidence="8">BCRC 34381</strain>
    </source>
</reference>
<gene>
    <name evidence="8" type="primary">PGS1_2</name>
    <name evidence="8" type="ORF">LPJ61_006208</name>
</gene>
<dbReference type="OrthoDB" id="10250191at2759"/>
<name>A0A9W7XSV5_9FUNG</name>
<dbReference type="PANTHER" id="PTHR12586:SF1">
    <property type="entry name" value="CDP-DIACYLGLYCEROL--GLYCEROL-3-PHOSPHATE 3-PHOSPHATIDYLTRANSFERASE, MITOCHONDRIAL"/>
    <property type="match status" value="1"/>
</dbReference>
<protein>
    <recommendedName>
        <fullName evidence="7">CDP-diacylglycerol--glycerol-3-phosphate 3-phosphatidyltransferase</fullName>
        <ecNumber evidence="7">2.7.8.5</ecNumber>
    </recommendedName>
</protein>
<keyword evidence="5 7" id="KW-0594">Phospholipid biosynthesis</keyword>
<dbReference type="GO" id="GO:0032049">
    <property type="term" value="P:cardiolipin biosynthetic process"/>
    <property type="evidence" value="ECO:0007669"/>
    <property type="project" value="InterPro"/>
</dbReference>
<evidence type="ECO:0000313" key="9">
    <source>
        <dbReference type="Proteomes" id="UP001143981"/>
    </source>
</evidence>
<dbReference type="GO" id="GO:0005739">
    <property type="term" value="C:mitochondrion"/>
    <property type="evidence" value="ECO:0007669"/>
    <property type="project" value="UniProtKB-SubCell"/>
</dbReference>
<feature type="non-terminal residue" evidence="8">
    <location>
        <position position="163"/>
    </location>
</feature>
<evidence type="ECO:0000256" key="2">
    <source>
        <dbReference type="ARBA" id="ARBA00022679"/>
    </source>
</evidence>
<dbReference type="AlphaFoldDB" id="A0A9W7XSV5"/>
<dbReference type="Gene3D" id="3.30.870.10">
    <property type="entry name" value="Endonuclease Chain A"/>
    <property type="match status" value="1"/>
</dbReference>
<comment type="catalytic activity">
    <reaction evidence="7">
        <text>a CDP-1,2-diacyl-sn-glycerol + sn-glycerol 3-phosphate = a 1,2-diacyl-sn-glycero-3-phospho-(1'-sn-glycero-3'-phosphate) + CMP + H(+)</text>
        <dbReference type="Rhea" id="RHEA:12593"/>
        <dbReference type="ChEBI" id="CHEBI:15378"/>
        <dbReference type="ChEBI" id="CHEBI:57597"/>
        <dbReference type="ChEBI" id="CHEBI:58332"/>
        <dbReference type="ChEBI" id="CHEBI:60110"/>
        <dbReference type="ChEBI" id="CHEBI:60377"/>
        <dbReference type="EC" id="2.7.8.5"/>
    </reaction>
</comment>
<accession>A0A9W7XSV5</accession>
<dbReference type="Proteomes" id="UP001143981">
    <property type="component" value="Unassembled WGS sequence"/>
</dbReference>
<dbReference type="SUPFAM" id="SSF56024">
    <property type="entry name" value="Phospholipase D/nuclease"/>
    <property type="match status" value="1"/>
</dbReference>
<keyword evidence="6 7" id="KW-1208">Phospholipid metabolism</keyword>
<comment type="pathway">
    <text evidence="7">Phospholipid metabolism; phosphatidylglycerol biosynthesis; phosphatidylglycerol from CDP-diacylglycerol: step 1/2.</text>
</comment>
<dbReference type="GO" id="GO:0005524">
    <property type="term" value="F:ATP binding"/>
    <property type="evidence" value="ECO:0007669"/>
    <property type="project" value="UniProtKB-KW"/>
</dbReference>
<dbReference type="PANTHER" id="PTHR12586">
    <property type="entry name" value="CDP-DIACYLGLYCEROL--SERINE O-PHOSPHATIDYLTRANSFERASE"/>
    <property type="match status" value="1"/>
</dbReference>
<evidence type="ECO:0000256" key="4">
    <source>
        <dbReference type="ARBA" id="ARBA00023098"/>
    </source>
</evidence>
<comment type="function">
    <text evidence="7">Functions in the biosynthesis of the anionic phospholipids phosphatidylglycerol and cardiolipin.</text>
</comment>
<comment type="similarity">
    <text evidence="7">Belongs to the CDP-alcohol phosphatidyltransferase class-II family.</text>
</comment>